<dbReference type="PANTHER" id="PTHR12419">
    <property type="entry name" value="OTU DOMAIN CONTAINING PROTEIN"/>
    <property type="match status" value="1"/>
</dbReference>
<dbReference type="InterPro" id="IPR003323">
    <property type="entry name" value="OTU_dom"/>
</dbReference>
<feature type="region of interest" description="Disordered" evidence="1">
    <location>
        <begin position="475"/>
        <end position="515"/>
    </location>
</feature>
<dbReference type="Pfam" id="PF02338">
    <property type="entry name" value="OTU"/>
    <property type="match status" value="1"/>
</dbReference>
<feature type="compositionally biased region" description="Polar residues" evidence="1">
    <location>
        <begin position="745"/>
        <end position="756"/>
    </location>
</feature>
<keyword evidence="4" id="KW-1185">Reference proteome</keyword>
<dbReference type="PANTHER" id="PTHR12419:SF115">
    <property type="entry name" value="PROTEIN OVARIAN TUMOR LOCUS-RELATED"/>
    <property type="match status" value="1"/>
</dbReference>
<reference evidence="3 4" key="1">
    <citation type="submission" date="2020-11" db="EMBL/GenBank/DDBJ databases">
        <authorList>
            <person name="Wallbank WR R."/>
            <person name="Pardo Diaz C."/>
            <person name="Kozak K."/>
            <person name="Martin S."/>
            <person name="Jiggins C."/>
            <person name="Moest M."/>
            <person name="Warren A I."/>
            <person name="Generalovic N T."/>
            <person name="Byers J.R.P. K."/>
            <person name="Montejo-Kovacevich G."/>
            <person name="Yen C E."/>
        </authorList>
    </citation>
    <scope>NUCLEOTIDE SEQUENCE [LARGE SCALE GENOMIC DNA]</scope>
</reference>
<dbReference type="GO" id="GO:0061578">
    <property type="term" value="F:K63-linked deubiquitinase activity"/>
    <property type="evidence" value="ECO:0007669"/>
    <property type="project" value="TreeGrafter"/>
</dbReference>
<feature type="region of interest" description="Disordered" evidence="1">
    <location>
        <begin position="973"/>
        <end position="1000"/>
    </location>
</feature>
<dbReference type="InterPro" id="IPR049769">
    <property type="entry name" value="OTU_OTU"/>
</dbReference>
<feature type="compositionally biased region" description="Polar residues" evidence="1">
    <location>
        <begin position="764"/>
        <end position="775"/>
    </location>
</feature>
<dbReference type="GO" id="GO:0016579">
    <property type="term" value="P:protein deubiquitination"/>
    <property type="evidence" value="ECO:0007669"/>
    <property type="project" value="TreeGrafter"/>
</dbReference>
<dbReference type="Proteomes" id="UP000594454">
    <property type="component" value="Chromosome 5"/>
</dbReference>
<dbReference type="SUPFAM" id="SSF54001">
    <property type="entry name" value="Cysteine proteinases"/>
    <property type="match status" value="1"/>
</dbReference>
<evidence type="ECO:0000256" key="1">
    <source>
        <dbReference type="SAM" id="MobiDB-lite"/>
    </source>
</evidence>
<dbReference type="CDD" id="cd20380">
    <property type="entry name" value="Tudor_TDRD13-like"/>
    <property type="match status" value="1"/>
</dbReference>
<protein>
    <recommendedName>
        <fullName evidence="2">OTU domain-containing protein</fullName>
    </recommendedName>
</protein>
<sequence length="1000" mass="112227">MPRPFASGSRQAPDPYDQFLEQRGFYRKHTARDSSCLFRSISEQMYDTQLHHLIIRQRCVDYMRKCKSLFQKGIDKDIDEYLDEMSKPKTYGTLMELRAIAYMYRRNVILFEAYNTGTHLIKENNFEQVFRVFFTPERHFDTVFTSGFIETAAFCQGVCYEILYKHVFKLPDVMYAVEQMLHGNTLEFVKSKTHYIGPYPRKIVYADGRGFDLDTAEETNCILDNRILCHFHNPNFPQFADNLHHDMHLIEAAQYDNQKITKTLDSLLPEKYISCVQQLLKDGITPFPYKVAKALDPDIYRNIEFDAWSEQRKEQRFKNWYTGGSNLQIGVKCLVKLGSSQSNLYNCHIQDMSPEKGPCLVYIEELAQKHTVPYESLQPLPSELAKPWPLPFRYQKHIDRCPEKIGSNDGKKCRKLNGKSRYRELISTIKKEIYTEDEITSSKEDVSYQLKQFTSIQHYYPQSYEMITMPFNVDHSNNGDNSRQSRRNSANSALSHLTSGTDTKRDSKKEDEKDLDFDSSDHFAAYGHEGYPDSFYAYPYENGVIHAGSHNPFYCMYNSQPFPTPPGPVVPHGVYVQPASSGSQPVSSAYFPTLGTLPPPPPPIFSAMTSTSSNTMTTSNVCRHHTLSALPGRVNFAATRSILPSGDDLPQDIPTLRFFYNLGFDYFQMQKTTEANSTSEKNDAVNRLATDLQTNVKFDKENSIGSSIKLDHNHNANQTNTHHSTKRFSSRYFNSKRNEKHTPRSGASSVTNIQRSSHVDLPGKQNNTAVTKNNPAISGSAAIGVSSHSKVSAANTTANNSSEQTIQTSPTSTLITTETWSNDFMNNSPLYSTQAGPMSYSGPCVPLYPDNESQQGVYVQTPTIMTVPYGMYPIPQAPHPGPTFQAYLPPPNSLPMIPPPPPAFQPNPFMASGNISDPTPVVVNADSVDNGSYAFMGYPSIYYSPTSNGNGMPATGTSLQPAYWYPAGPPLTTSVTPAATPNNNATSTPSATSAISVSSR</sequence>
<dbReference type="EMBL" id="LR899013">
    <property type="protein sequence ID" value="CAD7091688.1"/>
    <property type="molecule type" value="Genomic_DNA"/>
</dbReference>
<dbReference type="InParanoid" id="A0A7R8V2R5"/>
<dbReference type="CDD" id="cd22753">
    <property type="entry name" value="OTU_ALG13-like"/>
    <property type="match status" value="1"/>
</dbReference>
<feature type="region of interest" description="Disordered" evidence="1">
    <location>
        <begin position="707"/>
        <end position="775"/>
    </location>
</feature>
<feature type="domain" description="OTU" evidence="2">
    <location>
        <begin position="25"/>
        <end position="146"/>
    </location>
</feature>
<evidence type="ECO:0000259" key="2">
    <source>
        <dbReference type="PROSITE" id="PS50802"/>
    </source>
</evidence>
<evidence type="ECO:0000313" key="4">
    <source>
        <dbReference type="Proteomes" id="UP000594454"/>
    </source>
</evidence>
<dbReference type="FunCoup" id="A0A7R8V2R5">
    <property type="interactions" value="237"/>
</dbReference>
<gene>
    <name evidence="3" type="ORF">HERILL_LOCUS14097</name>
</gene>
<accession>A0A7R8V2R5</accession>
<dbReference type="InterPro" id="IPR038765">
    <property type="entry name" value="Papain-like_cys_pep_sf"/>
</dbReference>
<dbReference type="OrthoDB" id="10017659at2759"/>
<dbReference type="AlphaFoldDB" id="A0A7R8V2R5"/>
<organism evidence="3 4">
    <name type="scientific">Hermetia illucens</name>
    <name type="common">Black soldier fly</name>
    <dbReference type="NCBI Taxonomy" id="343691"/>
    <lineage>
        <taxon>Eukaryota</taxon>
        <taxon>Metazoa</taxon>
        <taxon>Ecdysozoa</taxon>
        <taxon>Arthropoda</taxon>
        <taxon>Hexapoda</taxon>
        <taxon>Insecta</taxon>
        <taxon>Pterygota</taxon>
        <taxon>Neoptera</taxon>
        <taxon>Endopterygota</taxon>
        <taxon>Diptera</taxon>
        <taxon>Brachycera</taxon>
        <taxon>Stratiomyomorpha</taxon>
        <taxon>Stratiomyidae</taxon>
        <taxon>Hermetiinae</taxon>
        <taxon>Hermetia</taxon>
    </lineage>
</organism>
<evidence type="ECO:0000313" key="3">
    <source>
        <dbReference type="EMBL" id="CAD7091688.1"/>
    </source>
</evidence>
<dbReference type="Gene3D" id="3.90.70.80">
    <property type="match status" value="1"/>
</dbReference>
<dbReference type="GO" id="GO:0004843">
    <property type="term" value="F:cysteine-type deubiquitinase activity"/>
    <property type="evidence" value="ECO:0007669"/>
    <property type="project" value="TreeGrafter"/>
</dbReference>
<dbReference type="OMA" id="DIWHEIR"/>
<dbReference type="PROSITE" id="PS50802">
    <property type="entry name" value="OTU"/>
    <property type="match status" value="1"/>
</dbReference>
<dbReference type="InterPro" id="IPR049770">
    <property type="entry name" value="OTU_Tudor"/>
</dbReference>
<feature type="compositionally biased region" description="Basic and acidic residues" evidence="1">
    <location>
        <begin position="502"/>
        <end position="512"/>
    </location>
</feature>
<proteinExistence type="predicted"/>
<name>A0A7R8V2R5_HERIL</name>
<dbReference type="InterPro" id="IPR050704">
    <property type="entry name" value="Peptidase_C85-like"/>
</dbReference>